<sequence length="125" mass="13652">MTLAVLLAGLAAVPGLPSPAAAFDEQAVMECAFIRALSMATCKPPEEFQFMGVRDGTYVYNVHFGSHFTEFYIQVNENLAIITSKSWHGRMASAEIIRDYTNGCIDLDMKPAPCSPLKNARCCGK</sequence>
<gene>
    <name evidence="2" type="ORF">G3N56_06625</name>
</gene>
<reference evidence="2 3" key="1">
    <citation type="submission" date="2020-02" db="EMBL/GenBank/DDBJ databases">
        <title>Comparative genomics of sulfur disproportionating microorganisms.</title>
        <authorList>
            <person name="Ward L.M."/>
            <person name="Bertran E."/>
            <person name="Johnston D.T."/>
        </authorList>
    </citation>
    <scope>NUCLEOTIDE SEQUENCE [LARGE SCALE GENOMIC DNA]</scope>
    <source>
        <strain evidence="2 3">DSM 3696</strain>
    </source>
</reference>
<dbReference type="EMBL" id="JAAGRQ010000019">
    <property type="protein sequence ID" value="NDY56416.1"/>
    <property type="molecule type" value="Genomic_DNA"/>
</dbReference>
<evidence type="ECO:0000256" key="1">
    <source>
        <dbReference type="SAM" id="SignalP"/>
    </source>
</evidence>
<feature type="signal peptide" evidence="1">
    <location>
        <begin position="1"/>
        <end position="22"/>
    </location>
</feature>
<accession>A0A7K3NJM2</accession>
<evidence type="ECO:0000313" key="3">
    <source>
        <dbReference type="Proteomes" id="UP000469724"/>
    </source>
</evidence>
<comment type="caution">
    <text evidence="2">The sequence shown here is derived from an EMBL/GenBank/DDBJ whole genome shotgun (WGS) entry which is preliminary data.</text>
</comment>
<protein>
    <submittedName>
        <fullName evidence="2">Uncharacterized protein</fullName>
    </submittedName>
</protein>
<dbReference type="Proteomes" id="UP000469724">
    <property type="component" value="Unassembled WGS sequence"/>
</dbReference>
<evidence type="ECO:0000313" key="2">
    <source>
        <dbReference type="EMBL" id="NDY56416.1"/>
    </source>
</evidence>
<name>A0A7K3NJM2_9BACT</name>
<keyword evidence="3" id="KW-1185">Reference proteome</keyword>
<proteinExistence type="predicted"/>
<feature type="chain" id="PRO_5029522662" evidence="1">
    <location>
        <begin position="23"/>
        <end position="125"/>
    </location>
</feature>
<organism evidence="2 3">
    <name type="scientific">Desulfolutivibrio sulfodismutans</name>
    <dbReference type="NCBI Taxonomy" id="63561"/>
    <lineage>
        <taxon>Bacteria</taxon>
        <taxon>Pseudomonadati</taxon>
        <taxon>Thermodesulfobacteriota</taxon>
        <taxon>Desulfovibrionia</taxon>
        <taxon>Desulfovibrionales</taxon>
        <taxon>Desulfovibrionaceae</taxon>
        <taxon>Desulfolutivibrio</taxon>
    </lineage>
</organism>
<keyword evidence="1" id="KW-0732">Signal</keyword>
<dbReference type="AlphaFoldDB" id="A0A7K3NJM2"/>